<feature type="compositionally biased region" description="Basic and acidic residues" evidence="1">
    <location>
        <begin position="195"/>
        <end position="205"/>
    </location>
</feature>
<feature type="region of interest" description="Disordered" evidence="1">
    <location>
        <begin position="178"/>
        <end position="205"/>
    </location>
</feature>
<reference evidence="2 3" key="1">
    <citation type="submission" date="2016-03" db="EMBL/GenBank/DDBJ databases">
        <title>Trachymyrmex septentrionalis WGS genome.</title>
        <authorList>
            <person name="Nygaard S."/>
            <person name="Hu H."/>
            <person name="Boomsma J."/>
            <person name="Zhang G."/>
        </authorList>
    </citation>
    <scope>NUCLEOTIDE SEQUENCE [LARGE SCALE GENOMIC DNA]</scope>
    <source>
        <strain evidence="2">Tsep2-gDNA-1</strain>
        <tissue evidence="2">Whole body</tissue>
    </source>
</reference>
<keyword evidence="3" id="KW-1185">Reference proteome</keyword>
<dbReference type="AlphaFoldDB" id="A0A195F547"/>
<proteinExistence type="predicted"/>
<feature type="non-terminal residue" evidence="2">
    <location>
        <position position="1"/>
    </location>
</feature>
<dbReference type="EMBL" id="KQ981805">
    <property type="protein sequence ID" value="KYN35583.1"/>
    <property type="molecule type" value="Genomic_DNA"/>
</dbReference>
<dbReference type="Proteomes" id="UP000078541">
    <property type="component" value="Unassembled WGS sequence"/>
</dbReference>
<protein>
    <submittedName>
        <fullName evidence="2">Uncharacterized protein</fullName>
    </submittedName>
</protein>
<accession>A0A195F547</accession>
<evidence type="ECO:0000313" key="2">
    <source>
        <dbReference type="EMBL" id="KYN35583.1"/>
    </source>
</evidence>
<sequence>GGGVCGVRKGGGVRGVRKGCSVREVGYGRGSDFSYGGGIGEGSGSYRRGQLGDGSGELGDWGSVGEGCGVRDMCDGGGNWGDGLDGNGGGFLADYGVESVDRVSGVVNSAPGAIGFQEGVATLDEIAVTGLVLALGISGQAVVHVIGVAVLRMRVEVGVDSLSHHCLGNGSGGDDCGSRGISQGGGGRKNTGVGDGHKGSKYDELQKNIGKTPVLSVLRENLTIPN</sequence>
<evidence type="ECO:0000313" key="3">
    <source>
        <dbReference type="Proteomes" id="UP000078541"/>
    </source>
</evidence>
<evidence type="ECO:0000256" key="1">
    <source>
        <dbReference type="SAM" id="MobiDB-lite"/>
    </source>
</evidence>
<gene>
    <name evidence="2" type="ORF">ALC56_10141</name>
</gene>
<name>A0A195F547_9HYME</name>
<organism evidence="2 3">
    <name type="scientific">Trachymyrmex septentrionalis</name>
    <dbReference type="NCBI Taxonomy" id="34720"/>
    <lineage>
        <taxon>Eukaryota</taxon>
        <taxon>Metazoa</taxon>
        <taxon>Ecdysozoa</taxon>
        <taxon>Arthropoda</taxon>
        <taxon>Hexapoda</taxon>
        <taxon>Insecta</taxon>
        <taxon>Pterygota</taxon>
        <taxon>Neoptera</taxon>
        <taxon>Endopterygota</taxon>
        <taxon>Hymenoptera</taxon>
        <taxon>Apocrita</taxon>
        <taxon>Aculeata</taxon>
        <taxon>Formicoidea</taxon>
        <taxon>Formicidae</taxon>
        <taxon>Myrmicinae</taxon>
        <taxon>Trachymyrmex</taxon>
    </lineage>
</organism>